<organism evidence="1 2">
    <name type="scientific">Hygrophoropsis aurantiaca</name>
    <dbReference type="NCBI Taxonomy" id="72124"/>
    <lineage>
        <taxon>Eukaryota</taxon>
        <taxon>Fungi</taxon>
        <taxon>Dikarya</taxon>
        <taxon>Basidiomycota</taxon>
        <taxon>Agaricomycotina</taxon>
        <taxon>Agaricomycetes</taxon>
        <taxon>Agaricomycetidae</taxon>
        <taxon>Boletales</taxon>
        <taxon>Coniophorineae</taxon>
        <taxon>Hygrophoropsidaceae</taxon>
        <taxon>Hygrophoropsis</taxon>
    </lineage>
</organism>
<gene>
    <name evidence="1" type="ORF">BJ138DRAFT_1107542</name>
</gene>
<sequence>MATKLLQQKENLQKFFQLLVDNNSVLAALTTGRLSDAHINYVKIATEKAKLSLKPPELDAFLCLISRHKDCAPAALLAAHSLFTRKRKSGTNASRVNKRELKRALGLGEEPRSYSQLGAQGVKIVSRDRVIDHEYKCRTTLVDRGNEDLVRPGDDFLSVPVDDGTWYVVEPDESVVFVNSNGEVELSGIRNCCTQRPDLVDYTNSIIYDAVGMRKNVRNLHWQPNHGGSLVQYGWNAGARHLRVFGLVNNITNRNISSNAHKEKDQSLLGIFALSWNLLVASLPREVVNLTKGAIADAGLPFM</sequence>
<proteinExistence type="predicted"/>
<comment type="caution">
    <text evidence="1">The sequence shown here is derived from an EMBL/GenBank/DDBJ whole genome shotgun (WGS) entry which is preliminary data.</text>
</comment>
<accession>A0ACB7ZQZ8</accession>
<evidence type="ECO:0000313" key="2">
    <source>
        <dbReference type="Proteomes" id="UP000790377"/>
    </source>
</evidence>
<dbReference type="EMBL" id="MU268869">
    <property type="protein sequence ID" value="KAH7903594.1"/>
    <property type="molecule type" value="Genomic_DNA"/>
</dbReference>
<dbReference type="Proteomes" id="UP000790377">
    <property type="component" value="Unassembled WGS sequence"/>
</dbReference>
<keyword evidence="2" id="KW-1185">Reference proteome</keyword>
<evidence type="ECO:0000313" key="1">
    <source>
        <dbReference type="EMBL" id="KAH7903594.1"/>
    </source>
</evidence>
<protein>
    <submittedName>
        <fullName evidence="1">Uncharacterized protein</fullName>
    </submittedName>
</protein>
<name>A0ACB7ZQZ8_9AGAM</name>
<reference evidence="1" key="1">
    <citation type="journal article" date="2021" name="New Phytol.">
        <title>Evolutionary innovations through gain and loss of genes in the ectomycorrhizal Boletales.</title>
        <authorList>
            <person name="Wu G."/>
            <person name="Miyauchi S."/>
            <person name="Morin E."/>
            <person name="Kuo A."/>
            <person name="Drula E."/>
            <person name="Varga T."/>
            <person name="Kohler A."/>
            <person name="Feng B."/>
            <person name="Cao Y."/>
            <person name="Lipzen A."/>
            <person name="Daum C."/>
            <person name="Hundley H."/>
            <person name="Pangilinan J."/>
            <person name="Johnson J."/>
            <person name="Barry K."/>
            <person name="LaButti K."/>
            <person name="Ng V."/>
            <person name="Ahrendt S."/>
            <person name="Min B."/>
            <person name="Choi I.G."/>
            <person name="Park H."/>
            <person name="Plett J.M."/>
            <person name="Magnuson J."/>
            <person name="Spatafora J.W."/>
            <person name="Nagy L.G."/>
            <person name="Henrissat B."/>
            <person name="Grigoriev I.V."/>
            <person name="Yang Z.L."/>
            <person name="Xu J."/>
            <person name="Martin F.M."/>
        </authorList>
    </citation>
    <scope>NUCLEOTIDE SEQUENCE</scope>
    <source>
        <strain evidence="1">ATCC 28755</strain>
    </source>
</reference>